<keyword evidence="14" id="KW-1185">Reference proteome</keyword>
<keyword evidence="9" id="KW-0472">Membrane</keyword>
<dbReference type="InterPro" id="IPR000436">
    <property type="entry name" value="Sushi_SCR_CCP_dom"/>
</dbReference>
<comment type="caution">
    <text evidence="7">Lacks conserved residue(s) required for the propagation of feature annotation.</text>
</comment>
<evidence type="ECO:0000259" key="12">
    <source>
        <dbReference type="PROSITE" id="PS50825"/>
    </source>
</evidence>
<dbReference type="InterPro" id="IPR003410">
    <property type="entry name" value="HYR_dom"/>
</dbReference>
<feature type="domain" description="HYR" evidence="12">
    <location>
        <begin position="243"/>
        <end position="330"/>
    </location>
</feature>
<dbReference type="SUPFAM" id="SSF49899">
    <property type="entry name" value="Concanavalin A-like lectins/glucanases"/>
    <property type="match status" value="1"/>
</dbReference>
<dbReference type="PROSITE" id="PS50026">
    <property type="entry name" value="EGF_3"/>
    <property type="match status" value="2"/>
</dbReference>
<dbReference type="SMART" id="SM01411">
    <property type="entry name" value="Ephrin_rec_like"/>
    <property type="match status" value="3"/>
</dbReference>
<evidence type="ECO:0000256" key="9">
    <source>
        <dbReference type="SAM" id="Phobius"/>
    </source>
</evidence>
<dbReference type="Pfam" id="PF00084">
    <property type="entry name" value="Sushi"/>
    <property type="match status" value="2"/>
</dbReference>
<sequence>MQRFSFGLAWMTFDIFCHFLCPEPPPPDTTVPTIECPNDIHVSVPPLETTAAVSWIEPIAHDNRDPHVSTRRDPEELEPGVTLHSGAYRLTYSATDASGNSNSCSFIITVGVTRCPHPSLIIPQVEQGIMLVRFYPDSNDILLGTTFVATCKRGYAFGDGSTQNIRTCTSSGAWDGADVTCRGVQCNPLRPPFRGIVTCTDDNNFLSVCTYSCNEGFDISSGTNRVRVCTAAAEWTGIEPRCRDIIRPTLVDCPGPLIIEYLDMNEREVTVVWEEPTVEDNADYGLTASLCLGDPPGSPFTVGTHRIEYTATDNAGNTAIPCGFTLSIREITCPVVHKKPYQLVTCPSGNSYGSRCEFACEDGSRLIGANFTYCDKTGDPAVGYWDWDSLAGQHSGSGDYQGQPKCEGHPCRALRVPHNGALACDAWLYGKHCTMLCNDRYDIPPGLRIRNSLWVCGTSGNWDYPDPPHCSVRRRPNSIRLPSELQYFLGDCVDPDAQEQIRENFVQLFLQSGFGFICAHLSCTVQNVNVICGENLRRNTDDQPSNSSEAFILTIQFDFAVPISNDTSVRESEQVLYSLAEETKKQVLSGNLTLKNITASEMESNKGSFSSGLSEFQCQDGMEPRYNTHSCVGCSAGSFYNITSKKCQKCLVGTFQDEDSQFRCKRCPYGYSTESDGATNSTDCKRECRPGTFSANGVQPCSPCNKGKYQSTSGQKSCISCPPATTTLLEGESEISACQNFDLQFPRPTQNISSCVKYENMEFQNASGITVSFWIWVDNGCQPNATIFHYHCMDTAEESNATAQYPCFYIKSPRSLRLGLRRGGNTTEIQMETSLSLETWHHVGITYSNIAGMYIVTVNGAVVVNGSLSDQGQHQRQEGISQRGSFWLGCHITEGTLNITDSFSGFISNMNIWNHTKNAMDVQDMSRTCVNTDVGNVVSWSQFGTAQQLKVSLQLPSLCDDTDECASKPCGDNQCVDQLRNYSCICQEGFTGRNCEINIDDCLDNVCENNATCLDGVGSYTCLCPDGFVGGFCEVESVDGNWTPWSQWSSCSASCGGGNYSRTRECINPRPMHGGNNCTGPSVEIGACNTEKCPVCKNLTDPVNGFATCNSTGDEINCTISCQDGFEFYDQPVLHYHCGRSTSYRWNHESPRNPMARYPPCSEVTMPKMLYLTHEMTYKNLPCKTKEEARLTKLKVEETIQTNVEDIECIKNNSCYVREINVKNFLGTSAESDTVKVTFEVSSTVTSESVADKKGSIAMDTEGSSSNKTEFIKYARNLVGTVTGLELAAIQLDNQTLNDVFTVYIKDVPYPVNTNASKTYGGTECDVGEIAVMFYCVPCPVGTRFSDGKCIQCDQGTYQNETGQVHCRTCPRCLTTEGFGALEEDDCNVETFCGQPVTHVTASEPDWKLIPWLVEVGVAAVIFGILAAIILGLYKCIRRTGAQGKRLLERSERPRSMYLHGEDNNIHIRETQI</sequence>
<proteinExistence type="predicted"/>
<keyword evidence="5 7" id="KW-1015">Disulfide bond</keyword>
<feature type="signal peptide" evidence="10">
    <location>
        <begin position="1"/>
        <end position="22"/>
    </location>
</feature>
<dbReference type="SUPFAM" id="SSF57535">
    <property type="entry name" value="Complement control module/SCR domain"/>
    <property type="match status" value="4"/>
</dbReference>
<accession>A0A6P4YHL8</accession>
<keyword evidence="9" id="KW-1133">Transmembrane helix</keyword>
<keyword evidence="10" id="KW-0732">Signal</keyword>
<evidence type="ECO:0000256" key="6">
    <source>
        <dbReference type="ARBA" id="ARBA00023180"/>
    </source>
</evidence>
<evidence type="ECO:0000259" key="13">
    <source>
        <dbReference type="PROSITE" id="PS50923"/>
    </source>
</evidence>
<dbReference type="GO" id="GO:0005509">
    <property type="term" value="F:calcium ion binding"/>
    <property type="evidence" value="ECO:0007669"/>
    <property type="project" value="InterPro"/>
</dbReference>
<dbReference type="PROSITE" id="PS00022">
    <property type="entry name" value="EGF_1"/>
    <property type="match status" value="2"/>
</dbReference>
<dbReference type="PANTHER" id="PTHR46343:SF2">
    <property type="entry name" value="SUSHI_VON WILLEBRAND FACTOR TYPE A_EGF_PENTRAXIN DOMAIN-CONTAINING 1"/>
    <property type="match status" value="1"/>
</dbReference>
<dbReference type="CDD" id="cd00054">
    <property type="entry name" value="EGF_CA"/>
    <property type="match status" value="2"/>
</dbReference>
<dbReference type="FunFam" id="2.10.25.10:FF:000045">
    <property type="entry name" value="Slit guidance ligand 2"/>
    <property type="match status" value="1"/>
</dbReference>
<dbReference type="SMART" id="SM00032">
    <property type="entry name" value="CCP"/>
    <property type="match status" value="5"/>
</dbReference>
<keyword evidence="6" id="KW-0325">Glycoprotein</keyword>
<dbReference type="RefSeq" id="XP_019616496.1">
    <property type="nucleotide sequence ID" value="XM_019760937.1"/>
</dbReference>
<keyword evidence="9" id="KW-0812">Transmembrane</keyword>
<gene>
    <name evidence="15" type="primary">LOC109464018</name>
</gene>
<keyword evidence="4" id="KW-0677">Repeat</keyword>
<dbReference type="PROSITE" id="PS00010">
    <property type="entry name" value="ASX_HYDROXYL"/>
    <property type="match status" value="2"/>
</dbReference>
<feature type="disulfide bond" evidence="7">
    <location>
        <begin position="965"/>
        <end position="975"/>
    </location>
</feature>
<feature type="disulfide bond" evidence="7">
    <location>
        <begin position="1024"/>
        <end position="1033"/>
    </location>
</feature>
<evidence type="ECO:0000256" key="5">
    <source>
        <dbReference type="ARBA" id="ARBA00023157"/>
    </source>
</evidence>
<dbReference type="PANTHER" id="PTHR46343">
    <property type="entry name" value="HYR DOMAIN-CONTAINING PROTEIN"/>
    <property type="match status" value="1"/>
</dbReference>
<feature type="disulfide bond" evidence="7">
    <location>
        <begin position="986"/>
        <end position="995"/>
    </location>
</feature>
<dbReference type="OrthoDB" id="6136178at2759"/>
<feature type="domain" description="Sushi" evidence="13">
    <location>
        <begin position="184"/>
        <end position="244"/>
    </location>
</feature>
<dbReference type="Gene3D" id="2.20.100.10">
    <property type="entry name" value="Thrombospondin type-1 (TSP1) repeat"/>
    <property type="match status" value="1"/>
</dbReference>
<dbReference type="FunFam" id="2.20.100.10:FF:000001">
    <property type="entry name" value="semaphorin-5A isoform X1"/>
    <property type="match status" value="1"/>
</dbReference>
<dbReference type="Gene3D" id="2.10.50.10">
    <property type="entry name" value="Tumor Necrosis Factor Receptor, subunit A, domain 2"/>
    <property type="match status" value="2"/>
</dbReference>
<feature type="domain" description="EGF-like" evidence="11">
    <location>
        <begin position="998"/>
        <end position="1034"/>
    </location>
</feature>
<evidence type="ECO:0000256" key="2">
    <source>
        <dbReference type="ARBA" id="ARBA00022525"/>
    </source>
</evidence>
<dbReference type="InterPro" id="IPR036383">
    <property type="entry name" value="TSP1_rpt_sf"/>
</dbReference>
<evidence type="ECO:0000256" key="4">
    <source>
        <dbReference type="ARBA" id="ARBA00022737"/>
    </source>
</evidence>
<dbReference type="Pfam" id="PF07699">
    <property type="entry name" value="Ephrin_rec_like"/>
    <property type="match status" value="3"/>
</dbReference>
<dbReference type="FunFam" id="2.10.50.10:FF:000018">
    <property type="entry name" value="Sushi, von Willebrand factor type A, EGF and pentraxin domain-containing 1"/>
    <property type="match status" value="1"/>
</dbReference>
<dbReference type="InterPro" id="IPR000884">
    <property type="entry name" value="TSP1_rpt"/>
</dbReference>
<feature type="disulfide bond" evidence="8">
    <location>
        <begin position="186"/>
        <end position="229"/>
    </location>
</feature>
<dbReference type="SUPFAM" id="SSF57196">
    <property type="entry name" value="EGF/Laminin"/>
    <property type="match status" value="2"/>
</dbReference>
<dbReference type="InterPro" id="IPR001881">
    <property type="entry name" value="EGF-like_Ca-bd_dom"/>
</dbReference>
<dbReference type="SUPFAM" id="SSF82895">
    <property type="entry name" value="TSP-1 type 1 repeat"/>
    <property type="match status" value="1"/>
</dbReference>
<dbReference type="FunFam" id="2.10.25.10:FF:000031">
    <property type="entry name" value="neurogenic locus notch homolog protein 3"/>
    <property type="match status" value="1"/>
</dbReference>
<evidence type="ECO:0000259" key="11">
    <source>
        <dbReference type="PROSITE" id="PS50026"/>
    </source>
</evidence>
<dbReference type="GeneID" id="109464018"/>
<keyword evidence="3 7" id="KW-0245">EGF-like domain</keyword>
<name>A0A6P4YHL8_BRABE</name>
<evidence type="ECO:0000256" key="10">
    <source>
        <dbReference type="SAM" id="SignalP"/>
    </source>
</evidence>
<keyword evidence="2" id="KW-0964">Secreted</keyword>
<keyword evidence="8" id="KW-0768">Sushi</keyword>
<dbReference type="Pfam" id="PF00008">
    <property type="entry name" value="EGF"/>
    <property type="match status" value="1"/>
</dbReference>
<dbReference type="PROSITE" id="PS50092">
    <property type="entry name" value="TSP1"/>
    <property type="match status" value="1"/>
</dbReference>
<feature type="domain" description="EGF-like" evidence="11">
    <location>
        <begin position="961"/>
        <end position="996"/>
    </location>
</feature>
<dbReference type="GO" id="GO:0007399">
    <property type="term" value="P:nervous system development"/>
    <property type="evidence" value="ECO:0007669"/>
    <property type="project" value="UniProtKB-ARBA"/>
</dbReference>
<feature type="domain" description="Sushi" evidence="13">
    <location>
        <begin position="113"/>
        <end position="183"/>
    </location>
</feature>
<dbReference type="GO" id="GO:0005576">
    <property type="term" value="C:extracellular region"/>
    <property type="evidence" value="ECO:0007669"/>
    <property type="project" value="UniProtKB-SubCell"/>
</dbReference>
<dbReference type="PROSITE" id="PS50923">
    <property type="entry name" value="SUSHI"/>
    <property type="match status" value="2"/>
</dbReference>
<feature type="domain" description="HYR" evidence="12">
    <location>
        <begin position="27"/>
        <end position="112"/>
    </location>
</feature>
<dbReference type="InterPro" id="IPR043555">
    <property type="entry name" value="SRPX-like"/>
</dbReference>
<dbReference type="InterPro" id="IPR000742">
    <property type="entry name" value="EGF"/>
</dbReference>
<dbReference type="Proteomes" id="UP000515135">
    <property type="component" value="Unplaced"/>
</dbReference>
<dbReference type="PROSITE" id="PS01187">
    <property type="entry name" value="EGF_CA"/>
    <property type="match status" value="1"/>
</dbReference>
<evidence type="ECO:0000313" key="14">
    <source>
        <dbReference type="Proteomes" id="UP000515135"/>
    </source>
</evidence>
<dbReference type="Gene3D" id="2.10.25.10">
    <property type="entry name" value="Laminin"/>
    <property type="match status" value="2"/>
</dbReference>
<dbReference type="Pfam" id="PF02494">
    <property type="entry name" value="HYR"/>
    <property type="match status" value="2"/>
</dbReference>
<dbReference type="Gene3D" id="2.10.70.10">
    <property type="entry name" value="Complement Module, domain 1"/>
    <property type="match status" value="4"/>
</dbReference>
<evidence type="ECO:0000256" key="1">
    <source>
        <dbReference type="ARBA" id="ARBA00004613"/>
    </source>
</evidence>
<dbReference type="InterPro" id="IPR013320">
    <property type="entry name" value="ConA-like_dom_sf"/>
</dbReference>
<dbReference type="Pfam" id="PF00090">
    <property type="entry name" value="TSP_1"/>
    <property type="match status" value="1"/>
</dbReference>
<dbReference type="KEGG" id="bbel:109464018"/>
<dbReference type="InterPro" id="IPR011641">
    <property type="entry name" value="Tyr-kin_ephrin_A/B_rcpt-like"/>
</dbReference>
<protein>
    <submittedName>
        <fullName evidence="15">Sushi, von Willebrand factor type A, EGF and pentraxin domain-containing protein 1-like</fullName>
    </submittedName>
</protein>
<evidence type="ECO:0000313" key="15">
    <source>
        <dbReference type="RefSeq" id="XP_019616496.1"/>
    </source>
</evidence>
<dbReference type="Gene3D" id="2.60.120.200">
    <property type="match status" value="1"/>
</dbReference>
<feature type="transmembrane region" description="Helical" evidence="9">
    <location>
        <begin position="1409"/>
        <end position="1434"/>
    </location>
</feature>
<evidence type="ECO:0000256" key="8">
    <source>
        <dbReference type="PROSITE-ProRule" id="PRU00302"/>
    </source>
</evidence>
<dbReference type="SMART" id="SM00209">
    <property type="entry name" value="TSP1"/>
    <property type="match status" value="1"/>
</dbReference>
<dbReference type="PROSITE" id="PS50825">
    <property type="entry name" value="HYR"/>
    <property type="match status" value="2"/>
</dbReference>
<dbReference type="InterPro" id="IPR000152">
    <property type="entry name" value="EGF-type_Asp/Asn_hydroxyl_site"/>
</dbReference>
<dbReference type="SUPFAM" id="SSF57184">
    <property type="entry name" value="Growth factor receptor domain"/>
    <property type="match status" value="1"/>
</dbReference>
<organism evidence="14 15">
    <name type="scientific">Branchiostoma belcheri</name>
    <name type="common">Amphioxus</name>
    <dbReference type="NCBI Taxonomy" id="7741"/>
    <lineage>
        <taxon>Eukaryota</taxon>
        <taxon>Metazoa</taxon>
        <taxon>Chordata</taxon>
        <taxon>Cephalochordata</taxon>
        <taxon>Leptocardii</taxon>
        <taxon>Amphioxiformes</taxon>
        <taxon>Branchiostomatidae</taxon>
        <taxon>Branchiostoma</taxon>
    </lineage>
</organism>
<dbReference type="Pfam" id="PF13385">
    <property type="entry name" value="Laminin_G_3"/>
    <property type="match status" value="1"/>
</dbReference>
<feature type="chain" id="PRO_5028447493" evidence="10">
    <location>
        <begin position="23"/>
        <end position="1473"/>
    </location>
</feature>
<dbReference type="SMART" id="SM00179">
    <property type="entry name" value="EGF_CA"/>
    <property type="match status" value="2"/>
</dbReference>
<dbReference type="InterPro" id="IPR035976">
    <property type="entry name" value="Sushi/SCR/CCP_sf"/>
</dbReference>
<dbReference type="SMART" id="SM00181">
    <property type="entry name" value="EGF"/>
    <property type="match status" value="3"/>
</dbReference>
<dbReference type="InterPro" id="IPR009030">
    <property type="entry name" value="Growth_fac_rcpt_cys_sf"/>
</dbReference>
<dbReference type="InterPro" id="IPR018097">
    <property type="entry name" value="EGF_Ca-bd_CS"/>
</dbReference>
<dbReference type="PROSITE" id="PS01186">
    <property type="entry name" value="EGF_2"/>
    <property type="match status" value="2"/>
</dbReference>
<reference evidence="15" key="1">
    <citation type="submission" date="2025-08" db="UniProtKB">
        <authorList>
            <consortium name="RefSeq"/>
        </authorList>
    </citation>
    <scope>IDENTIFICATION</scope>
    <source>
        <tissue evidence="15">Gonad</tissue>
    </source>
</reference>
<evidence type="ECO:0000256" key="7">
    <source>
        <dbReference type="PROSITE-ProRule" id="PRU00076"/>
    </source>
</evidence>
<comment type="subcellular location">
    <subcellularLocation>
        <location evidence="1">Secreted</location>
    </subcellularLocation>
</comment>
<evidence type="ECO:0000256" key="3">
    <source>
        <dbReference type="ARBA" id="ARBA00022536"/>
    </source>
</evidence>
<dbReference type="CDD" id="cd00033">
    <property type="entry name" value="CCP"/>
    <property type="match status" value="1"/>
</dbReference>